<evidence type="ECO:0000313" key="2">
    <source>
        <dbReference type="Proteomes" id="UP000292554"/>
    </source>
</evidence>
<gene>
    <name evidence="1" type="ORF">EZV61_15615</name>
</gene>
<dbReference type="SUPFAM" id="SSF81901">
    <property type="entry name" value="HCP-like"/>
    <property type="match status" value="1"/>
</dbReference>
<evidence type="ECO:0000313" key="1">
    <source>
        <dbReference type="EMBL" id="TCI02004.1"/>
    </source>
</evidence>
<dbReference type="EMBL" id="SJXE01000009">
    <property type="protein sequence ID" value="TCI02004.1"/>
    <property type="molecule type" value="Genomic_DNA"/>
</dbReference>
<dbReference type="RefSeq" id="WP_131416809.1">
    <property type="nucleotide sequence ID" value="NZ_SJXE01000009.1"/>
</dbReference>
<sequence length="113" mass="12908">MYCDEKHGPEWDKATALVADGKHHEALDVFQRLYDDDVQEALVEMGLIYEEVSEYTDSVYLQKAAECYRKVIEQYQDVHGYIGLGKLYYLGAGVEKTISKLLICLKMPVIRAA</sequence>
<comment type="caution">
    <text evidence="1">The sequence shown here is derived from an EMBL/GenBank/DDBJ whole genome shotgun (WGS) entry which is preliminary data.</text>
</comment>
<evidence type="ECO:0008006" key="3">
    <source>
        <dbReference type="Google" id="ProtNLM"/>
    </source>
</evidence>
<protein>
    <recommendedName>
        <fullName evidence="3">Tetratricopeptide repeat protein</fullName>
    </recommendedName>
</protein>
<dbReference type="InterPro" id="IPR011990">
    <property type="entry name" value="TPR-like_helical_dom_sf"/>
</dbReference>
<dbReference type="Gene3D" id="1.25.40.10">
    <property type="entry name" value="Tetratricopeptide repeat domain"/>
    <property type="match status" value="1"/>
</dbReference>
<accession>A0ABY2AHU7</accession>
<keyword evidence="2" id="KW-1185">Reference proteome</keyword>
<organism evidence="1 2">
    <name type="scientific">Corallincola luteus</name>
    <dbReference type="NCBI Taxonomy" id="1775177"/>
    <lineage>
        <taxon>Bacteria</taxon>
        <taxon>Pseudomonadati</taxon>
        <taxon>Pseudomonadota</taxon>
        <taxon>Gammaproteobacteria</taxon>
        <taxon>Alteromonadales</taxon>
        <taxon>Psychromonadaceae</taxon>
        <taxon>Corallincola</taxon>
    </lineage>
</organism>
<reference evidence="1 2" key="1">
    <citation type="submission" date="2019-02" db="EMBL/GenBank/DDBJ databases">
        <title>Corallincola luteus sp. nov., a marine bacterium isolated from surface sediment of Bohai Sea in China.</title>
        <authorList>
            <person name="Ren Q."/>
        </authorList>
    </citation>
    <scope>NUCLEOTIDE SEQUENCE [LARGE SCALE GENOMIC DNA]</scope>
    <source>
        <strain evidence="1 2">DASS28</strain>
    </source>
</reference>
<dbReference type="Proteomes" id="UP000292554">
    <property type="component" value="Unassembled WGS sequence"/>
</dbReference>
<proteinExistence type="predicted"/>
<name>A0ABY2AHU7_9GAMM</name>